<dbReference type="InterPro" id="IPR051937">
    <property type="entry name" value="R3H_domain_containing"/>
</dbReference>
<evidence type="ECO:0000256" key="1">
    <source>
        <dbReference type="ARBA" id="ARBA00022553"/>
    </source>
</evidence>
<dbReference type="Pfam" id="PF12752">
    <property type="entry name" value="SUZ"/>
    <property type="match status" value="1"/>
</dbReference>
<organism evidence="5">
    <name type="scientific">Tetraodon nigroviridis</name>
    <name type="common">Spotted green pufferfish</name>
    <name type="synonym">Chelonodon nigroviridis</name>
    <dbReference type="NCBI Taxonomy" id="99883"/>
    <lineage>
        <taxon>Eukaryota</taxon>
        <taxon>Metazoa</taxon>
        <taxon>Chordata</taxon>
        <taxon>Craniata</taxon>
        <taxon>Vertebrata</taxon>
        <taxon>Euteleostomi</taxon>
        <taxon>Actinopterygii</taxon>
        <taxon>Neopterygii</taxon>
        <taxon>Teleostei</taxon>
        <taxon>Neoteleostei</taxon>
        <taxon>Acanthomorphata</taxon>
        <taxon>Eupercaria</taxon>
        <taxon>Tetraodontiformes</taxon>
        <taxon>Tetradontoidea</taxon>
        <taxon>Tetraodontidae</taxon>
        <taxon>Tetraodon</taxon>
    </lineage>
</organism>
<reference evidence="5" key="1">
    <citation type="journal article" date="2004" name="Nature">
        <title>Genome duplication in the teleost fish Tetraodon nigroviridis reveals the early vertebrate proto-karyotype.</title>
        <authorList>
            <person name="Jaillon O."/>
            <person name="Aury J.-M."/>
            <person name="Brunet F."/>
            <person name="Petit J.-L."/>
            <person name="Stange-Thomann N."/>
            <person name="Mauceli E."/>
            <person name="Bouneau L."/>
            <person name="Fischer C."/>
            <person name="Ozouf-Costaz C."/>
            <person name="Bernot A."/>
            <person name="Nicaud S."/>
            <person name="Jaffe D."/>
            <person name="Fisher S."/>
            <person name="Lutfalla G."/>
            <person name="Dossat C."/>
            <person name="Segurens B."/>
            <person name="Dasilva C."/>
            <person name="Salanoubat M."/>
            <person name="Levy M."/>
            <person name="Boudet N."/>
            <person name="Castellano S."/>
            <person name="Anthouard V."/>
            <person name="Jubin C."/>
            <person name="Castelli V."/>
            <person name="Katinka M."/>
            <person name="Vacherie B."/>
            <person name="Biemont C."/>
            <person name="Skalli Z."/>
            <person name="Cattolico L."/>
            <person name="Poulain J."/>
            <person name="De Berardinis V."/>
            <person name="Cruaud C."/>
            <person name="Duprat S."/>
            <person name="Brottier P."/>
            <person name="Coutanceau J.-P."/>
            <person name="Gouzy J."/>
            <person name="Parra G."/>
            <person name="Lardier G."/>
            <person name="Chapple C."/>
            <person name="McKernan K.J."/>
            <person name="McEwan P."/>
            <person name="Bosak S."/>
            <person name="Kellis M."/>
            <person name="Volff J.-N."/>
            <person name="Guigo R."/>
            <person name="Zody M.C."/>
            <person name="Mesirov J."/>
            <person name="Lindblad-Toh K."/>
            <person name="Birren B."/>
            <person name="Nusbaum C."/>
            <person name="Kahn D."/>
            <person name="Robinson-Rechavi M."/>
            <person name="Laudet V."/>
            <person name="Schachter V."/>
            <person name="Quetier F."/>
            <person name="Saurin W."/>
            <person name="Scarpelli C."/>
            <person name="Wincker P."/>
            <person name="Lander E.S."/>
            <person name="Weissenbach J."/>
            <person name="Roest Crollius H."/>
        </authorList>
    </citation>
    <scope>NUCLEOTIDE SEQUENCE [LARGE SCALE GENOMIC DNA]</scope>
</reference>
<dbReference type="InterPro" id="IPR024771">
    <property type="entry name" value="SUZ"/>
</dbReference>
<dbReference type="GO" id="GO:0003676">
    <property type="term" value="F:nucleic acid binding"/>
    <property type="evidence" value="ECO:0007669"/>
    <property type="project" value="UniProtKB-UniRule"/>
</dbReference>
<dbReference type="SUPFAM" id="SSF82708">
    <property type="entry name" value="R3H domain"/>
    <property type="match status" value="1"/>
</dbReference>
<feature type="region of interest" description="Disordered" evidence="2">
    <location>
        <begin position="290"/>
        <end position="347"/>
    </location>
</feature>
<dbReference type="CDD" id="cd02642">
    <property type="entry name" value="R3H_encore_like"/>
    <property type="match status" value="1"/>
</dbReference>
<evidence type="ECO:0000256" key="2">
    <source>
        <dbReference type="SAM" id="MobiDB-lite"/>
    </source>
</evidence>
<feature type="region of interest" description="Disordered" evidence="2">
    <location>
        <begin position="120"/>
        <end position="143"/>
    </location>
</feature>
<dbReference type="FunFam" id="3.30.1370.50:FF:000001">
    <property type="entry name" value="R3H domain-containing protein 2 isoform 1"/>
    <property type="match status" value="1"/>
</dbReference>
<keyword evidence="1" id="KW-0597">Phosphoprotein</keyword>
<dbReference type="EMBL" id="CAAE01015012">
    <property type="protein sequence ID" value="CAG10009.1"/>
    <property type="molecule type" value="Genomic_DNA"/>
</dbReference>
<proteinExistence type="predicted"/>
<dbReference type="PROSITE" id="PS51673">
    <property type="entry name" value="SUZ"/>
    <property type="match status" value="1"/>
</dbReference>
<dbReference type="AlphaFoldDB" id="Q4RNM3"/>
<dbReference type="PROSITE" id="PS51061">
    <property type="entry name" value="R3H"/>
    <property type="match status" value="1"/>
</dbReference>
<feature type="domain" description="R3H" evidence="3">
    <location>
        <begin position="27"/>
        <end position="89"/>
    </location>
</feature>
<evidence type="ECO:0000313" key="5">
    <source>
        <dbReference type="EMBL" id="CAG10009.1"/>
    </source>
</evidence>
<feature type="compositionally biased region" description="Low complexity" evidence="2">
    <location>
        <begin position="335"/>
        <end position="347"/>
    </location>
</feature>
<gene>
    <name evidence="5" type="ORF">GSTENG00031493001</name>
</gene>
<dbReference type="Gene3D" id="3.30.1370.50">
    <property type="entry name" value="R3H-like domain"/>
    <property type="match status" value="1"/>
</dbReference>
<dbReference type="SMART" id="SM00393">
    <property type="entry name" value="R3H"/>
    <property type="match status" value="1"/>
</dbReference>
<feature type="non-terminal residue" evidence="5">
    <location>
        <position position="1"/>
    </location>
</feature>
<dbReference type="PANTHER" id="PTHR15672:SF12">
    <property type="entry name" value="R3H DOMAIN-CONTAINING PROTEIN 1"/>
    <property type="match status" value="1"/>
</dbReference>
<dbReference type="PANTHER" id="PTHR15672">
    <property type="entry name" value="CAMP-REGULATED PHOSPHOPROTEIN 21 RELATED R3H DOMAIN CONTAINING PROTEIN"/>
    <property type="match status" value="1"/>
</dbReference>
<feature type="compositionally biased region" description="Low complexity" evidence="2">
    <location>
        <begin position="189"/>
        <end position="203"/>
    </location>
</feature>
<accession>Q4RNM3</accession>
<dbReference type="InterPro" id="IPR001374">
    <property type="entry name" value="R3H_dom"/>
</dbReference>
<feature type="region of interest" description="Disordered" evidence="2">
    <location>
        <begin position="163"/>
        <end position="258"/>
    </location>
</feature>
<dbReference type="InterPro" id="IPR036867">
    <property type="entry name" value="R3H_dom_sf"/>
</dbReference>
<name>Q4RNM3_TETNG</name>
<protein>
    <submittedName>
        <fullName evidence="5">(spotted green pufferfish) hypothetical protein</fullName>
    </submittedName>
</protein>
<sequence>SLEYTDSTGIDLHQFMVDTLNSNTRDRMTLLKLEQDMIDFITSSSPFKKFPQMSSYHRMLVHRVAAYFGMEHNVDQTGKSVIINRTSSTRILEQRFLDLVHKDPTEEISHWKSILKRDGSLDEQPRLHPSREKQNKSVEEREEEYKRARERIFSQETLLSNYSVFSRPQESTHAETRNNPGRSRRGSRDSSGSSWTGSSRQSSTEVDCRYGNDPRPWSSTDSDSSYQWSGPAPKARPAANHSWDARGAGASGPTTRAAPIPLFRLPSACPLPSSPAVDEPPPSSSYIMENGIPPGSILINPHTGKPFLNPDGTPAVYNPPDTQQPMRSQAPLHAPSSQPQPQQQQQQ</sequence>
<dbReference type="OrthoDB" id="278430at2759"/>
<evidence type="ECO:0000259" key="3">
    <source>
        <dbReference type="PROSITE" id="PS51061"/>
    </source>
</evidence>
<dbReference type="Pfam" id="PF01424">
    <property type="entry name" value="R3H"/>
    <property type="match status" value="1"/>
</dbReference>
<feature type="non-terminal residue" evidence="5">
    <location>
        <position position="347"/>
    </location>
</feature>
<dbReference type="KEGG" id="tng:GSTEN00031493G001"/>
<reference evidence="5" key="2">
    <citation type="submission" date="2004-02" db="EMBL/GenBank/DDBJ databases">
        <authorList>
            <consortium name="Genoscope"/>
            <consortium name="Whitehead Institute Centre for Genome Research"/>
        </authorList>
    </citation>
    <scope>NUCLEOTIDE SEQUENCE</scope>
</reference>
<evidence type="ECO:0000259" key="4">
    <source>
        <dbReference type="PROSITE" id="PS51673"/>
    </source>
</evidence>
<comment type="caution">
    <text evidence="5">The sequence shown here is derived from an EMBL/GenBank/DDBJ whole genome shotgun (WGS) entry which is preliminary data.</text>
</comment>
<feature type="domain" description="SUZ" evidence="4">
    <location>
        <begin position="90"/>
        <end position="157"/>
    </location>
</feature>